<dbReference type="AlphaFoldDB" id="A0A1Y3AYX8"/>
<comment type="similarity">
    <text evidence="1">Belongs to the Iojap/RsfS family.</text>
</comment>
<accession>A0A1Y3AYX8</accession>
<comment type="caution">
    <text evidence="2">The sequence shown here is derived from an EMBL/GenBank/DDBJ whole genome shotgun (WGS) entry which is preliminary data.</text>
</comment>
<dbReference type="GO" id="GO:0017148">
    <property type="term" value="P:negative regulation of translation"/>
    <property type="evidence" value="ECO:0007669"/>
    <property type="project" value="TreeGrafter"/>
</dbReference>
<dbReference type="GO" id="GO:0043023">
    <property type="term" value="F:ribosomal large subunit binding"/>
    <property type="evidence" value="ECO:0007669"/>
    <property type="project" value="TreeGrafter"/>
</dbReference>
<dbReference type="OrthoDB" id="21330at2759"/>
<dbReference type="InterPro" id="IPR043519">
    <property type="entry name" value="NT_sf"/>
</dbReference>
<evidence type="ECO:0000313" key="3">
    <source>
        <dbReference type="Proteomes" id="UP000194236"/>
    </source>
</evidence>
<proteinExistence type="inferred from homology"/>
<evidence type="ECO:0000256" key="1">
    <source>
        <dbReference type="ARBA" id="ARBA00010574"/>
    </source>
</evidence>
<dbReference type="PANTHER" id="PTHR21043">
    <property type="entry name" value="IOJAP SUPERFAMILY ORTHOLOG"/>
    <property type="match status" value="1"/>
</dbReference>
<dbReference type="PANTHER" id="PTHR21043:SF0">
    <property type="entry name" value="MITOCHONDRIAL ASSEMBLY OF RIBOSOMAL LARGE SUBUNIT PROTEIN 1"/>
    <property type="match status" value="1"/>
</dbReference>
<dbReference type="EMBL" id="MUJZ01050416">
    <property type="protein sequence ID" value="OTF73721.1"/>
    <property type="molecule type" value="Genomic_DNA"/>
</dbReference>
<evidence type="ECO:0000313" key="2">
    <source>
        <dbReference type="EMBL" id="OTF73721.1"/>
    </source>
</evidence>
<dbReference type="Gene3D" id="3.30.460.10">
    <property type="entry name" value="Beta Polymerase, domain 2"/>
    <property type="match status" value="1"/>
</dbReference>
<dbReference type="Pfam" id="PF02410">
    <property type="entry name" value="RsfS"/>
    <property type="match status" value="1"/>
</dbReference>
<dbReference type="GO" id="GO:0090071">
    <property type="term" value="P:negative regulation of ribosome biogenesis"/>
    <property type="evidence" value="ECO:0007669"/>
    <property type="project" value="TreeGrafter"/>
</dbReference>
<sequence>MEQRFKKFHDNDADIIFDDIDVLFNQKQKEQRKLHMKREHLKNLTRGRTGVFDLNEMIDLLREENLQDIVVIKVPKSLKYCDYMIICTAMSKRHLKKY</sequence>
<keyword evidence="3" id="KW-1185">Reference proteome</keyword>
<name>A0A1Y3AYX8_EURMA</name>
<dbReference type="Proteomes" id="UP000194236">
    <property type="component" value="Unassembled WGS sequence"/>
</dbReference>
<dbReference type="SUPFAM" id="SSF81301">
    <property type="entry name" value="Nucleotidyltransferase"/>
    <property type="match status" value="1"/>
</dbReference>
<reference evidence="2 3" key="1">
    <citation type="submission" date="2017-03" db="EMBL/GenBank/DDBJ databases">
        <title>Genome Survey of Euroglyphus maynei.</title>
        <authorList>
            <person name="Arlian L.G."/>
            <person name="Morgan M.S."/>
            <person name="Rider S.D."/>
        </authorList>
    </citation>
    <scope>NUCLEOTIDE SEQUENCE [LARGE SCALE GENOMIC DNA]</scope>
    <source>
        <strain evidence="2">Arlian Lab</strain>
        <tissue evidence="2">Whole body</tissue>
    </source>
</reference>
<organism evidence="2 3">
    <name type="scientific">Euroglyphus maynei</name>
    <name type="common">Mayne's house dust mite</name>
    <dbReference type="NCBI Taxonomy" id="6958"/>
    <lineage>
        <taxon>Eukaryota</taxon>
        <taxon>Metazoa</taxon>
        <taxon>Ecdysozoa</taxon>
        <taxon>Arthropoda</taxon>
        <taxon>Chelicerata</taxon>
        <taxon>Arachnida</taxon>
        <taxon>Acari</taxon>
        <taxon>Acariformes</taxon>
        <taxon>Sarcoptiformes</taxon>
        <taxon>Astigmata</taxon>
        <taxon>Psoroptidia</taxon>
        <taxon>Analgoidea</taxon>
        <taxon>Pyroglyphidae</taxon>
        <taxon>Pyroglyphinae</taxon>
        <taxon>Euroglyphus</taxon>
    </lineage>
</organism>
<gene>
    <name evidence="2" type="ORF">BLA29_013862</name>
</gene>
<dbReference type="GO" id="GO:0005739">
    <property type="term" value="C:mitochondrion"/>
    <property type="evidence" value="ECO:0007669"/>
    <property type="project" value="TreeGrafter"/>
</dbReference>
<dbReference type="InterPro" id="IPR004394">
    <property type="entry name" value="Iojap/RsfS/C7orf30"/>
</dbReference>
<protein>
    <submittedName>
        <fullName evidence="2">Uncharacterized protein</fullName>
    </submittedName>
</protein>